<dbReference type="HOGENOM" id="CLU_1866661_0_0_1"/>
<keyword evidence="1" id="KW-1133">Transmembrane helix</keyword>
<dbReference type="VEuPathDB" id="MicrosporidiaDB:VCUG_01509"/>
<dbReference type="InParanoid" id="L2GUL1"/>
<sequence length="137" mass="15949">MCIKIVEHALFRFTLDSFVLTSACSTTEIVSHDVVFCVKKLFRSHILTSYQNLFLALLLFSLHILVLYIFIHLSLLGRPRSFHIRSLFFIYLCHLFSSPFLCHLFLQLFSSPFSSLIVTTHLPHHSHRSHLQCTIET</sequence>
<evidence type="ECO:0000313" key="2">
    <source>
        <dbReference type="EMBL" id="ELA46978.1"/>
    </source>
</evidence>
<proteinExistence type="predicted"/>
<dbReference type="EMBL" id="GL877427">
    <property type="protein sequence ID" value="ELA46978.1"/>
    <property type="molecule type" value="Genomic_DNA"/>
</dbReference>
<reference evidence="3" key="1">
    <citation type="submission" date="2011-03" db="EMBL/GenBank/DDBJ databases">
        <title>The genome sequence of Vavraia culicis strain floridensis.</title>
        <authorList>
            <consortium name="The Broad Institute Genome Sequencing Platform"/>
            <person name="Cuomo C."/>
            <person name="Becnel J."/>
            <person name="Sanscrainte N."/>
            <person name="Young S.K."/>
            <person name="Zeng Q."/>
            <person name="Gargeya S."/>
            <person name="Fitzgerald M."/>
            <person name="Haas B."/>
            <person name="Abouelleil A."/>
            <person name="Alvarado L."/>
            <person name="Arachchi H.M."/>
            <person name="Berlin A."/>
            <person name="Chapman S.B."/>
            <person name="Gearin G."/>
            <person name="Goldberg J."/>
            <person name="Griggs A."/>
            <person name="Gujja S."/>
            <person name="Hansen M."/>
            <person name="Heiman D."/>
            <person name="Howarth C."/>
            <person name="Larimer J."/>
            <person name="Lui A."/>
            <person name="MacDonald P.J.P."/>
            <person name="McCowen C."/>
            <person name="Montmayeur A."/>
            <person name="Murphy C."/>
            <person name="Neiman D."/>
            <person name="Pearson M."/>
            <person name="Priest M."/>
            <person name="Roberts A."/>
            <person name="Saif S."/>
            <person name="Shea T."/>
            <person name="Sisk P."/>
            <person name="Stolte C."/>
            <person name="Sykes S."/>
            <person name="Wortman J."/>
            <person name="Nusbaum C."/>
            <person name="Birren B."/>
        </authorList>
    </citation>
    <scope>NUCLEOTIDE SEQUENCE [LARGE SCALE GENOMIC DNA]</scope>
    <source>
        <strain evidence="3">floridensis</strain>
    </source>
</reference>
<organism evidence="2 3">
    <name type="scientific">Vavraia culicis (isolate floridensis)</name>
    <name type="common">Microsporidian parasite</name>
    <dbReference type="NCBI Taxonomy" id="948595"/>
    <lineage>
        <taxon>Eukaryota</taxon>
        <taxon>Fungi</taxon>
        <taxon>Fungi incertae sedis</taxon>
        <taxon>Microsporidia</taxon>
        <taxon>Pleistophoridae</taxon>
        <taxon>Vavraia</taxon>
    </lineage>
</organism>
<dbReference type="AlphaFoldDB" id="L2GUL1"/>
<keyword evidence="1" id="KW-0472">Membrane</keyword>
<evidence type="ECO:0000256" key="1">
    <source>
        <dbReference type="SAM" id="Phobius"/>
    </source>
</evidence>
<keyword evidence="3" id="KW-1185">Reference proteome</keyword>
<name>L2GUL1_VAVCU</name>
<protein>
    <submittedName>
        <fullName evidence="2">Uncharacterized protein</fullName>
    </submittedName>
</protein>
<dbReference type="RefSeq" id="XP_008074527.1">
    <property type="nucleotide sequence ID" value="XM_008076336.1"/>
</dbReference>
<dbReference type="Proteomes" id="UP000011081">
    <property type="component" value="Unassembled WGS sequence"/>
</dbReference>
<keyword evidence="1" id="KW-0812">Transmembrane</keyword>
<evidence type="ECO:0000313" key="3">
    <source>
        <dbReference type="Proteomes" id="UP000011081"/>
    </source>
</evidence>
<feature type="transmembrane region" description="Helical" evidence="1">
    <location>
        <begin position="53"/>
        <end position="76"/>
    </location>
</feature>
<feature type="transmembrane region" description="Helical" evidence="1">
    <location>
        <begin position="88"/>
        <end position="106"/>
    </location>
</feature>
<gene>
    <name evidence="2" type="ORF">VCUG_01509</name>
</gene>
<accession>L2GUL1</accession>
<dbReference type="GeneID" id="19879385"/>